<keyword evidence="10" id="KW-0472">Membrane</keyword>
<feature type="region of interest" description="Disordered" evidence="12">
    <location>
        <begin position="1"/>
        <end position="166"/>
    </location>
</feature>
<evidence type="ECO:0000256" key="6">
    <source>
        <dbReference type="ARBA" id="ARBA00022490"/>
    </source>
</evidence>
<dbReference type="InterPro" id="IPR027267">
    <property type="entry name" value="AH/BAR_dom_sf"/>
</dbReference>
<dbReference type="InterPro" id="IPR015404">
    <property type="entry name" value="Vps5_C"/>
</dbReference>
<protein>
    <recommendedName>
        <fullName evidence="13">PX domain-containing protein</fullName>
    </recommendedName>
</protein>
<keyword evidence="15" id="KW-1185">Reference proteome</keyword>
<proteinExistence type="inferred from homology"/>
<dbReference type="EMBL" id="KV878209">
    <property type="protein sequence ID" value="OJJ40452.1"/>
    <property type="molecule type" value="Genomic_DNA"/>
</dbReference>
<feature type="compositionally biased region" description="Basic residues" evidence="12">
    <location>
        <begin position="46"/>
        <end position="55"/>
    </location>
</feature>
<keyword evidence="6" id="KW-0963">Cytoplasm</keyword>
<dbReference type="SMART" id="SM00312">
    <property type="entry name" value="PX"/>
    <property type="match status" value="1"/>
</dbReference>
<evidence type="ECO:0000256" key="7">
    <source>
        <dbReference type="ARBA" id="ARBA00022553"/>
    </source>
</evidence>
<feature type="region of interest" description="Disordered" evidence="12">
    <location>
        <begin position="540"/>
        <end position="572"/>
    </location>
</feature>
<dbReference type="InterPro" id="IPR001683">
    <property type="entry name" value="PX_dom"/>
</dbReference>
<evidence type="ECO:0000256" key="10">
    <source>
        <dbReference type="ARBA" id="ARBA00023136"/>
    </source>
</evidence>
<accession>A0A1L9RZV0</accession>
<dbReference type="InterPro" id="IPR035803">
    <property type="entry name" value="BAR_Vps5"/>
</dbReference>
<dbReference type="Pfam" id="PF00787">
    <property type="entry name" value="PX"/>
    <property type="match status" value="1"/>
</dbReference>
<dbReference type="STRING" id="1073089.A0A1L9RZV0"/>
<evidence type="ECO:0000256" key="4">
    <source>
        <dbReference type="ARBA" id="ARBA00010883"/>
    </source>
</evidence>
<reference evidence="15" key="1">
    <citation type="journal article" date="2017" name="Genome Biol.">
        <title>Comparative genomics reveals high biological diversity and specific adaptations in the industrially and medically important fungal genus Aspergillus.</title>
        <authorList>
            <person name="de Vries R.P."/>
            <person name="Riley R."/>
            <person name="Wiebenga A."/>
            <person name="Aguilar-Osorio G."/>
            <person name="Amillis S."/>
            <person name="Uchima C.A."/>
            <person name="Anderluh G."/>
            <person name="Asadollahi M."/>
            <person name="Askin M."/>
            <person name="Barry K."/>
            <person name="Battaglia E."/>
            <person name="Bayram O."/>
            <person name="Benocci T."/>
            <person name="Braus-Stromeyer S.A."/>
            <person name="Caldana C."/>
            <person name="Canovas D."/>
            <person name="Cerqueira G.C."/>
            <person name="Chen F."/>
            <person name="Chen W."/>
            <person name="Choi C."/>
            <person name="Clum A."/>
            <person name="Dos Santos R.A."/>
            <person name="Damasio A.R."/>
            <person name="Diallinas G."/>
            <person name="Emri T."/>
            <person name="Fekete E."/>
            <person name="Flipphi M."/>
            <person name="Freyberg S."/>
            <person name="Gallo A."/>
            <person name="Gournas C."/>
            <person name="Habgood R."/>
            <person name="Hainaut M."/>
            <person name="Harispe M.L."/>
            <person name="Henrissat B."/>
            <person name="Hilden K.S."/>
            <person name="Hope R."/>
            <person name="Hossain A."/>
            <person name="Karabika E."/>
            <person name="Karaffa L."/>
            <person name="Karanyi Z."/>
            <person name="Krasevec N."/>
            <person name="Kuo A."/>
            <person name="Kusch H."/>
            <person name="LaButti K."/>
            <person name="Lagendijk E.L."/>
            <person name="Lapidus A."/>
            <person name="Levasseur A."/>
            <person name="Lindquist E."/>
            <person name="Lipzen A."/>
            <person name="Logrieco A.F."/>
            <person name="MacCabe A."/>
            <person name="Maekelae M.R."/>
            <person name="Malavazi I."/>
            <person name="Melin P."/>
            <person name="Meyer V."/>
            <person name="Mielnichuk N."/>
            <person name="Miskei M."/>
            <person name="Molnar A.P."/>
            <person name="Mule G."/>
            <person name="Ngan C.Y."/>
            <person name="Orejas M."/>
            <person name="Orosz E."/>
            <person name="Ouedraogo J.P."/>
            <person name="Overkamp K.M."/>
            <person name="Park H.-S."/>
            <person name="Perrone G."/>
            <person name="Piumi F."/>
            <person name="Punt P.J."/>
            <person name="Ram A.F."/>
            <person name="Ramon A."/>
            <person name="Rauscher S."/>
            <person name="Record E."/>
            <person name="Riano-Pachon D.M."/>
            <person name="Robert V."/>
            <person name="Roehrig J."/>
            <person name="Ruller R."/>
            <person name="Salamov A."/>
            <person name="Salih N.S."/>
            <person name="Samson R.A."/>
            <person name="Sandor E."/>
            <person name="Sanguinetti M."/>
            <person name="Schuetze T."/>
            <person name="Sepcic K."/>
            <person name="Shelest E."/>
            <person name="Sherlock G."/>
            <person name="Sophianopoulou V."/>
            <person name="Squina F.M."/>
            <person name="Sun H."/>
            <person name="Susca A."/>
            <person name="Todd R.B."/>
            <person name="Tsang A."/>
            <person name="Unkles S.E."/>
            <person name="van de Wiele N."/>
            <person name="van Rossen-Uffink D."/>
            <person name="Oliveira J.V."/>
            <person name="Vesth T.C."/>
            <person name="Visser J."/>
            <person name="Yu J.-H."/>
            <person name="Zhou M."/>
            <person name="Andersen M.R."/>
            <person name="Archer D.B."/>
            <person name="Baker S.E."/>
            <person name="Benoit I."/>
            <person name="Brakhage A.A."/>
            <person name="Braus G.H."/>
            <person name="Fischer R."/>
            <person name="Frisvad J.C."/>
            <person name="Goldman G.H."/>
            <person name="Houbraken J."/>
            <person name="Oakley B."/>
            <person name="Pocsi I."/>
            <person name="Scazzocchio C."/>
            <person name="Seiboth B."/>
            <person name="vanKuyk P.A."/>
            <person name="Wortman J."/>
            <person name="Dyer P.S."/>
            <person name="Grigoriev I.V."/>
        </authorList>
    </citation>
    <scope>NUCLEOTIDE SEQUENCE [LARGE SCALE GENOMIC DNA]</scope>
    <source>
        <strain evidence="15">DTO 134E9</strain>
    </source>
</reference>
<evidence type="ECO:0000313" key="14">
    <source>
        <dbReference type="EMBL" id="OJJ40452.1"/>
    </source>
</evidence>
<organism evidence="14 15">
    <name type="scientific">Aspergillus wentii DTO 134E9</name>
    <dbReference type="NCBI Taxonomy" id="1073089"/>
    <lineage>
        <taxon>Eukaryota</taxon>
        <taxon>Fungi</taxon>
        <taxon>Dikarya</taxon>
        <taxon>Ascomycota</taxon>
        <taxon>Pezizomycotina</taxon>
        <taxon>Eurotiomycetes</taxon>
        <taxon>Eurotiomycetidae</taxon>
        <taxon>Eurotiales</taxon>
        <taxon>Aspergillaceae</taxon>
        <taxon>Aspergillus</taxon>
        <taxon>Aspergillus subgen. Cremei</taxon>
    </lineage>
</organism>
<evidence type="ECO:0000256" key="12">
    <source>
        <dbReference type="SAM" id="MobiDB-lite"/>
    </source>
</evidence>
<evidence type="ECO:0000256" key="11">
    <source>
        <dbReference type="SAM" id="Coils"/>
    </source>
</evidence>
<dbReference type="Gene3D" id="1.20.1270.60">
    <property type="entry name" value="Arfaptin homology (AH) domain/BAR domain"/>
    <property type="match status" value="1"/>
</dbReference>
<evidence type="ECO:0000256" key="2">
    <source>
        <dbReference type="ARBA" id="ARBA00004496"/>
    </source>
</evidence>
<dbReference type="InterPro" id="IPR036871">
    <property type="entry name" value="PX_dom_sf"/>
</dbReference>
<dbReference type="GO" id="GO:0030904">
    <property type="term" value="C:retromer complex"/>
    <property type="evidence" value="ECO:0007669"/>
    <property type="project" value="UniProtKB-ARBA"/>
</dbReference>
<evidence type="ECO:0000256" key="9">
    <source>
        <dbReference type="ARBA" id="ARBA00023034"/>
    </source>
</evidence>
<keyword evidence="8" id="KW-0653">Protein transport</keyword>
<dbReference type="GO" id="GO:0015031">
    <property type="term" value="P:protein transport"/>
    <property type="evidence" value="ECO:0007669"/>
    <property type="project" value="UniProtKB-KW"/>
</dbReference>
<sequence>MDLDAGDSPWGDVPSQSTNLSASKQDNDENTPGQPAQTSSNPPRSPVRRGPRGTRKINAQATKLEAVDDTVDPLGPLGESTAVESSLSPSEEAPAPPQKEPFAARNARPTSSTSQTSSGAALADSVNLEEDGAGFRGPPPVQPPTDAAGTKRQSQPSVSIEQAAKPTFEITVGDPHKVGDLTSSHIVYQVRTKTSSKAYRQPEFAVTRRYRDFLWLYNSLHGNNPGVVVPPPPEKQAVGRFDTNFVESRRAALERMLNKTASHPILQHDADLKIFLESETFTIDVKNKENREPDLGQNKGMFSSFGISVGGGGKFVEHDDWFHDRKIYLDALENQLKALLKGIDTVVTQRKGLADAAGDFSASLHALAAVELSPALSSPLDGLSDLQLRIRELYERQAQHDILTLGITIDEYIRLIGSVKTAFSQRQKAYHTWHAAESDMQKRKHTQEKLLRQGKTQQDRLNQANADVADAERKVHQTKLLFEDMGKLMRSELQRFEREKVEDFKSGVETFLESAVEAQKELIELWETFLMQLDAGEESNPFYSSIPAAGDAPATESGSTEAASVTTGGEDA</sequence>
<dbReference type="FunFam" id="3.30.1520.10:FF:000013">
    <property type="entry name" value="Putative Sorting nexin 3"/>
    <property type="match status" value="1"/>
</dbReference>
<evidence type="ECO:0000256" key="8">
    <source>
        <dbReference type="ARBA" id="ARBA00022927"/>
    </source>
</evidence>
<dbReference type="GO" id="GO:0035091">
    <property type="term" value="F:phosphatidylinositol binding"/>
    <property type="evidence" value="ECO:0007669"/>
    <property type="project" value="InterPro"/>
</dbReference>
<dbReference type="Pfam" id="PF09325">
    <property type="entry name" value="Vps5"/>
    <property type="match status" value="1"/>
</dbReference>
<feature type="domain" description="PX" evidence="13">
    <location>
        <begin position="166"/>
        <end position="282"/>
    </location>
</feature>
<dbReference type="PROSITE" id="PS50195">
    <property type="entry name" value="PX"/>
    <property type="match status" value="1"/>
</dbReference>
<feature type="compositionally biased region" description="Polar residues" evidence="12">
    <location>
        <begin position="556"/>
        <end position="572"/>
    </location>
</feature>
<gene>
    <name evidence="14" type="ORF">ASPWEDRAFT_33849</name>
</gene>
<evidence type="ECO:0000313" key="15">
    <source>
        <dbReference type="Proteomes" id="UP000184383"/>
    </source>
</evidence>
<keyword evidence="7" id="KW-0597">Phosphoprotein</keyword>
<evidence type="ECO:0000259" key="13">
    <source>
        <dbReference type="PROSITE" id="PS50195"/>
    </source>
</evidence>
<dbReference type="SUPFAM" id="SSF64268">
    <property type="entry name" value="PX domain"/>
    <property type="match status" value="1"/>
</dbReference>
<feature type="compositionally biased region" description="Polar residues" evidence="12">
    <location>
        <begin position="14"/>
        <end position="37"/>
    </location>
</feature>
<keyword evidence="5" id="KW-0813">Transport</keyword>
<dbReference type="GeneID" id="63749726"/>
<keyword evidence="11" id="KW-0175">Coiled coil</keyword>
<dbReference type="OrthoDB" id="271164at2759"/>
<dbReference type="AlphaFoldDB" id="A0A1L9RZV0"/>
<dbReference type="SUPFAM" id="SSF103657">
    <property type="entry name" value="BAR/IMD domain-like"/>
    <property type="match status" value="1"/>
</dbReference>
<comment type="similarity">
    <text evidence="4">Belongs to the sorting nexin family.</text>
</comment>
<dbReference type="GO" id="GO:0005829">
    <property type="term" value="C:cytosol"/>
    <property type="evidence" value="ECO:0007669"/>
    <property type="project" value="GOC"/>
</dbReference>
<evidence type="ECO:0000256" key="1">
    <source>
        <dbReference type="ARBA" id="ARBA00004287"/>
    </source>
</evidence>
<keyword evidence="9" id="KW-0333">Golgi apparatus</keyword>
<feature type="compositionally biased region" description="Polar residues" evidence="12">
    <location>
        <begin position="151"/>
        <end position="160"/>
    </location>
</feature>
<name>A0A1L9RZV0_ASPWE</name>
<comment type="subcellular location">
    <subcellularLocation>
        <location evidence="2">Cytoplasm</location>
    </subcellularLocation>
    <subcellularLocation>
        <location evidence="3">Golgi apparatus</location>
    </subcellularLocation>
    <subcellularLocation>
        <location evidence="1">Membrane</location>
        <topology evidence="1">Peripheral membrane protein</topology>
        <orientation evidence="1">Cytoplasmic side</orientation>
    </subcellularLocation>
</comment>
<dbReference type="CDD" id="cd07627">
    <property type="entry name" value="BAR_Vps5p"/>
    <property type="match status" value="1"/>
</dbReference>
<dbReference type="Proteomes" id="UP000184383">
    <property type="component" value="Unassembled WGS sequence"/>
</dbReference>
<dbReference type="GO" id="GO:0005794">
    <property type="term" value="C:Golgi apparatus"/>
    <property type="evidence" value="ECO:0007669"/>
    <property type="project" value="UniProtKB-SubCell"/>
</dbReference>
<dbReference type="FunFam" id="1.20.1270.60:FF:000022">
    <property type="entry name" value="Sorting nexin 3 protein"/>
    <property type="match status" value="1"/>
</dbReference>
<feature type="coiled-coil region" evidence="11">
    <location>
        <begin position="454"/>
        <end position="481"/>
    </location>
</feature>
<evidence type="ECO:0000256" key="5">
    <source>
        <dbReference type="ARBA" id="ARBA00022448"/>
    </source>
</evidence>
<evidence type="ECO:0000256" key="3">
    <source>
        <dbReference type="ARBA" id="ARBA00004555"/>
    </source>
</evidence>
<dbReference type="Gene3D" id="3.30.1520.10">
    <property type="entry name" value="Phox-like domain"/>
    <property type="match status" value="1"/>
</dbReference>
<dbReference type="GO" id="GO:0045053">
    <property type="term" value="P:protein retention in Golgi apparatus"/>
    <property type="evidence" value="ECO:0007669"/>
    <property type="project" value="TreeGrafter"/>
</dbReference>
<dbReference type="GO" id="GO:0005768">
    <property type="term" value="C:endosome"/>
    <property type="evidence" value="ECO:0007669"/>
    <property type="project" value="UniProtKB-ARBA"/>
</dbReference>
<dbReference type="VEuPathDB" id="FungiDB:ASPWEDRAFT_33849"/>
<dbReference type="GO" id="GO:0042147">
    <property type="term" value="P:retrograde transport, endosome to Golgi"/>
    <property type="evidence" value="ECO:0007669"/>
    <property type="project" value="TreeGrafter"/>
</dbReference>
<feature type="compositionally biased region" description="Low complexity" evidence="12">
    <location>
        <begin position="82"/>
        <end position="93"/>
    </location>
</feature>
<dbReference type="RefSeq" id="XP_040694128.1">
    <property type="nucleotide sequence ID" value="XM_040833878.1"/>
</dbReference>
<feature type="compositionally biased region" description="Low complexity" evidence="12">
    <location>
        <begin position="100"/>
        <end position="118"/>
    </location>
</feature>
<dbReference type="PANTHER" id="PTHR10555:SF170">
    <property type="entry name" value="FI18122P1"/>
    <property type="match status" value="1"/>
</dbReference>
<dbReference type="PANTHER" id="PTHR10555">
    <property type="entry name" value="SORTING NEXIN"/>
    <property type="match status" value="1"/>
</dbReference>